<dbReference type="OrthoDB" id="6428294at2759"/>
<dbReference type="AlphaFoldDB" id="A0A8X6N9A8"/>
<gene>
    <name evidence="1" type="ORF">NPIL_624491</name>
</gene>
<proteinExistence type="predicted"/>
<protein>
    <submittedName>
        <fullName evidence="1">Uncharacterized protein</fullName>
    </submittedName>
</protein>
<evidence type="ECO:0000313" key="2">
    <source>
        <dbReference type="Proteomes" id="UP000887013"/>
    </source>
</evidence>
<name>A0A8X6N9A8_NEPPI</name>
<accession>A0A8X6N9A8</accession>
<dbReference type="Proteomes" id="UP000887013">
    <property type="component" value="Unassembled WGS sequence"/>
</dbReference>
<comment type="caution">
    <text evidence="1">The sequence shown here is derived from an EMBL/GenBank/DDBJ whole genome shotgun (WGS) entry which is preliminary data.</text>
</comment>
<dbReference type="EMBL" id="BMAW01007071">
    <property type="protein sequence ID" value="GFT02171.1"/>
    <property type="molecule type" value="Genomic_DNA"/>
</dbReference>
<reference evidence="1" key="1">
    <citation type="submission" date="2020-08" db="EMBL/GenBank/DDBJ databases">
        <title>Multicomponent nature underlies the extraordinary mechanical properties of spider dragline silk.</title>
        <authorList>
            <person name="Kono N."/>
            <person name="Nakamura H."/>
            <person name="Mori M."/>
            <person name="Yoshida Y."/>
            <person name="Ohtoshi R."/>
            <person name="Malay A.D."/>
            <person name="Moran D.A.P."/>
            <person name="Tomita M."/>
            <person name="Numata K."/>
            <person name="Arakawa K."/>
        </authorList>
    </citation>
    <scope>NUCLEOTIDE SEQUENCE</scope>
</reference>
<sequence length="142" mass="16713">MKIWNTKVRDILGNNYRVQHVLRIPWNVQYDHFTIDVKGLLELDTSKPITKELYYNQLVPAINGNPLRNRAWEIQLDPNCGSIVQASDTQQTSYKKNQCRNSFNHLQVVEWTLVSVKPTSEQWTHEGSRDWSAEMKRTQSRK</sequence>
<evidence type="ECO:0000313" key="1">
    <source>
        <dbReference type="EMBL" id="GFT02171.1"/>
    </source>
</evidence>
<organism evidence="1 2">
    <name type="scientific">Nephila pilipes</name>
    <name type="common">Giant wood spider</name>
    <name type="synonym">Nephila maculata</name>
    <dbReference type="NCBI Taxonomy" id="299642"/>
    <lineage>
        <taxon>Eukaryota</taxon>
        <taxon>Metazoa</taxon>
        <taxon>Ecdysozoa</taxon>
        <taxon>Arthropoda</taxon>
        <taxon>Chelicerata</taxon>
        <taxon>Arachnida</taxon>
        <taxon>Araneae</taxon>
        <taxon>Araneomorphae</taxon>
        <taxon>Entelegynae</taxon>
        <taxon>Araneoidea</taxon>
        <taxon>Nephilidae</taxon>
        <taxon>Nephila</taxon>
    </lineage>
</organism>
<keyword evidence="2" id="KW-1185">Reference proteome</keyword>